<keyword evidence="1" id="KW-0472">Membrane</keyword>
<feature type="transmembrane region" description="Helical" evidence="1">
    <location>
        <begin position="77"/>
        <end position="105"/>
    </location>
</feature>
<dbReference type="AlphaFoldDB" id="A0A8D8X4Y7"/>
<evidence type="ECO:0000256" key="1">
    <source>
        <dbReference type="SAM" id="Phobius"/>
    </source>
</evidence>
<proteinExistence type="predicted"/>
<reference evidence="2" key="1">
    <citation type="submission" date="2021-05" db="EMBL/GenBank/DDBJ databases">
        <authorList>
            <person name="Alioto T."/>
            <person name="Alioto T."/>
            <person name="Gomez Garrido J."/>
        </authorList>
    </citation>
    <scope>NUCLEOTIDE SEQUENCE</scope>
</reference>
<organism evidence="2">
    <name type="scientific">Cacopsylla melanoneura</name>
    <dbReference type="NCBI Taxonomy" id="428564"/>
    <lineage>
        <taxon>Eukaryota</taxon>
        <taxon>Metazoa</taxon>
        <taxon>Ecdysozoa</taxon>
        <taxon>Arthropoda</taxon>
        <taxon>Hexapoda</taxon>
        <taxon>Insecta</taxon>
        <taxon>Pterygota</taxon>
        <taxon>Neoptera</taxon>
        <taxon>Paraneoptera</taxon>
        <taxon>Hemiptera</taxon>
        <taxon>Sternorrhyncha</taxon>
        <taxon>Psylloidea</taxon>
        <taxon>Psyllidae</taxon>
        <taxon>Psyllinae</taxon>
        <taxon>Cacopsylla</taxon>
    </lineage>
</organism>
<dbReference type="EMBL" id="HBUF01265879">
    <property type="protein sequence ID" value="CAG6684103.1"/>
    <property type="molecule type" value="Transcribed_RNA"/>
</dbReference>
<protein>
    <submittedName>
        <fullName evidence="2">Uncharacterized protein</fullName>
    </submittedName>
</protein>
<sequence length="145" mass="16779">MLPSVLLLPFLFIPFPSRAYIILPFFRSRFRFLFFLYSLAPTLLLHPPSLFLFPSLSLFLSPPLFCPLSRSSLLSPLSFFLVILLFFLYSFPIFSPSVSTTIYYFPYSLHSESASFFFSSSPLSVFPFPCVNFFHHVVLVFFVLV</sequence>
<name>A0A8D8X4Y7_9HEMI</name>
<accession>A0A8D8X4Y7</accession>
<evidence type="ECO:0000313" key="2">
    <source>
        <dbReference type="EMBL" id="CAG6684103.1"/>
    </source>
</evidence>
<keyword evidence="1" id="KW-0812">Transmembrane</keyword>
<keyword evidence="1" id="KW-1133">Transmembrane helix</keyword>